<accession>A0A518BJR1</accession>
<keyword evidence="1" id="KW-0732">Signal</keyword>
<dbReference type="KEGG" id="pbap:Pla133_22900"/>
<evidence type="ECO:0000313" key="2">
    <source>
        <dbReference type="EMBL" id="QDU67212.1"/>
    </source>
</evidence>
<evidence type="ECO:0008006" key="4">
    <source>
        <dbReference type="Google" id="ProtNLM"/>
    </source>
</evidence>
<protein>
    <recommendedName>
        <fullName evidence="4">Nickel uptake substrate-specific transmembrane region</fullName>
    </recommendedName>
</protein>
<dbReference type="AlphaFoldDB" id="A0A518BJR1"/>
<name>A0A518BJR1_9BACT</name>
<feature type="signal peptide" evidence="1">
    <location>
        <begin position="1"/>
        <end position="25"/>
    </location>
</feature>
<reference evidence="2 3" key="1">
    <citation type="submission" date="2019-02" db="EMBL/GenBank/DDBJ databases">
        <title>Deep-cultivation of Planctomycetes and their phenomic and genomic characterization uncovers novel biology.</title>
        <authorList>
            <person name="Wiegand S."/>
            <person name="Jogler M."/>
            <person name="Boedeker C."/>
            <person name="Pinto D."/>
            <person name="Vollmers J."/>
            <person name="Rivas-Marin E."/>
            <person name="Kohn T."/>
            <person name="Peeters S.H."/>
            <person name="Heuer A."/>
            <person name="Rast P."/>
            <person name="Oberbeckmann S."/>
            <person name="Bunk B."/>
            <person name="Jeske O."/>
            <person name="Meyerdierks A."/>
            <person name="Storesund J.E."/>
            <person name="Kallscheuer N."/>
            <person name="Luecker S."/>
            <person name="Lage O.M."/>
            <person name="Pohl T."/>
            <person name="Merkel B.J."/>
            <person name="Hornburger P."/>
            <person name="Mueller R.-W."/>
            <person name="Bruemmer F."/>
            <person name="Labrenz M."/>
            <person name="Spormann A.M."/>
            <person name="Op den Camp H."/>
            <person name="Overmann J."/>
            <person name="Amann R."/>
            <person name="Jetten M.S.M."/>
            <person name="Mascher T."/>
            <person name="Medema M.H."/>
            <person name="Devos D.P."/>
            <person name="Kaster A.-K."/>
            <person name="Ovreas L."/>
            <person name="Rohde M."/>
            <person name="Galperin M.Y."/>
            <person name="Jogler C."/>
        </authorList>
    </citation>
    <scope>NUCLEOTIDE SEQUENCE [LARGE SCALE GENOMIC DNA]</scope>
    <source>
        <strain evidence="2 3">Pla133</strain>
    </source>
</reference>
<keyword evidence="3" id="KW-1185">Reference proteome</keyword>
<dbReference type="RefSeq" id="WP_145065186.1">
    <property type="nucleotide sequence ID" value="NZ_CP036287.1"/>
</dbReference>
<gene>
    <name evidence="2" type="ORF">Pla133_22900</name>
</gene>
<feature type="chain" id="PRO_5022165294" description="Nickel uptake substrate-specific transmembrane region" evidence="1">
    <location>
        <begin position="26"/>
        <end position="497"/>
    </location>
</feature>
<organism evidence="2 3">
    <name type="scientific">Engelhardtia mirabilis</name>
    <dbReference type="NCBI Taxonomy" id="2528011"/>
    <lineage>
        <taxon>Bacteria</taxon>
        <taxon>Pseudomonadati</taxon>
        <taxon>Planctomycetota</taxon>
        <taxon>Planctomycetia</taxon>
        <taxon>Planctomycetia incertae sedis</taxon>
        <taxon>Engelhardtia</taxon>
    </lineage>
</organism>
<evidence type="ECO:0000313" key="3">
    <source>
        <dbReference type="Proteomes" id="UP000316921"/>
    </source>
</evidence>
<dbReference type="EMBL" id="CP036287">
    <property type="protein sequence ID" value="QDU67212.1"/>
    <property type="molecule type" value="Genomic_DNA"/>
</dbReference>
<dbReference type="Proteomes" id="UP000316921">
    <property type="component" value="Chromosome"/>
</dbReference>
<sequence length="497" mass="53046" precursor="true">MVTQSGPISRLIACCAASTLISSLAAGVVVLAAPGAGDLDPARSPLDPLPQTSTTAVDPLPQLSPWEGEGAVLSGILLDSDGSPLVDALVVVTPRRVDLETGALLPGELSYRGAARSRPRTRTGEDGRFELTIPTDLARWAFGQILSVYTRDNRDELVPMPRVLEGERCDGTILRLRPRRRIDLHVALERSFASLAEHRCVDPTRDRDVPYQREGVGAALRWLGEDGAWRAAWAQHVDGDRMTAWQEVDEPRLREVELDLVGHAPTRASVQSVADGLEVAHLAPRPLASVTLDLSAVHSTSGSNPVDLRVRAKRAEGSLAEQWSVGLPVVSAELPYDVTVVVGDEPPPWIDVGYGERNVISGFDPRTDGRHGVALLPSYVCRYYGHVRLVNPFNLAPDGVIAVATVVDSRTGAPLPEALAERATEGGKLEAAQPAGAPTDRAGRLVLGGLPIGTPTEIALHLEGYESVVVTVPAGQPGDRLQLPPIALEPLEAATER</sequence>
<evidence type="ECO:0000256" key="1">
    <source>
        <dbReference type="SAM" id="SignalP"/>
    </source>
</evidence>
<proteinExistence type="predicted"/>